<feature type="compositionally biased region" description="Basic residues" evidence="12">
    <location>
        <begin position="746"/>
        <end position="756"/>
    </location>
</feature>
<evidence type="ECO:0000256" key="12">
    <source>
        <dbReference type="SAM" id="MobiDB-lite"/>
    </source>
</evidence>
<evidence type="ECO:0000256" key="2">
    <source>
        <dbReference type="ARBA" id="ARBA00022499"/>
    </source>
</evidence>
<evidence type="ECO:0000256" key="11">
    <source>
        <dbReference type="PROSITE-ProRule" id="PRU00042"/>
    </source>
</evidence>
<evidence type="ECO:0000256" key="7">
    <source>
        <dbReference type="ARBA" id="ARBA00022843"/>
    </source>
</evidence>
<feature type="domain" description="C2H2-type" evidence="13">
    <location>
        <begin position="841"/>
        <end position="868"/>
    </location>
</feature>
<feature type="region of interest" description="Disordered" evidence="12">
    <location>
        <begin position="725"/>
        <end position="838"/>
    </location>
</feature>
<dbReference type="InterPro" id="IPR051497">
    <property type="entry name" value="Dev/Hematopoietic_TF"/>
</dbReference>
<evidence type="ECO:0000256" key="8">
    <source>
        <dbReference type="ARBA" id="ARBA00023015"/>
    </source>
</evidence>
<protein>
    <recommendedName>
        <fullName evidence="13">C2H2-type domain-containing protein</fullName>
    </recommendedName>
</protein>
<proteinExistence type="predicted"/>
<name>A0AA85JHU1_TRIRE</name>
<evidence type="ECO:0000256" key="5">
    <source>
        <dbReference type="ARBA" id="ARBA00022771"/>
    </source>
</evidence>
<dbReference type="InterPro" id="IPR013087">
    <property type="entry name" value="Znf_C2H2_type"/>
</dbReference>
<evidence type="ECO:0000313" key="15">
    <source>
        <dbReference type="WBParaSite" id="TREG1_31500.1"/>
    </source>
</evidence>
<keyword evidence="9" id="KW-0804">Transcription</keyword>
<accession>A0AA85JHU1</accession>
<evidence type="ECO:0000256" key="9">
    <source>
        <dbReference type="ARBA" id="ARBA00023163"/>
    </source>
</evidence>
<comment type="subcellular location">
    <subcellularLocation>
        <location evidence="1">Nucleus</location>
    </subcellularLocation>
</comment>
<dbReference type="FunFam" id="3.30.160.60:FF:000046">
    <property type="entry name" value="Putative B-cell lymphoma/leukemia 11A"/>
    <property type="match status" value="1"/>
</dbReference>
<keyword evidence="8" id="KW-0805">Transcription regulation</keyword>
<dbReference type="WBParaSite" id="TREG1_31500.1">
    <property type="protein sequence ID" value="TREG1_31500.1"/>
    <property type="gene ID" value="TREG1_31500"/>
</dbReference>
<dbReference type="Pfam" id="PF00096">
    <property type="entry name" value="zf-C2H2"/>
    <property type="match status" value="3"/>
</dbReference>
<organism evidence="14 15">
    <name type="scientific">Trichobilharzia regenti</name>
    <name type="common">Nasal bird schistosome</name>
    <dbReference type="NCBI Taxonomy" id="157069"/>
    <lineage>
        <taxon>Eukaryota</taxon>
        <taxon>Metazoa</taxon>
        <taxon>Spiralia</taxon>
        <taxon>Lophotrochozoa</taxon>
        <taxon>Platyhelminthes</taxon>
        <taxon>Trematoda</taxon>
        <taxon>Digenea</taxon>
        <taxon>Strigeidida</taxon>
        <taxon>Schistosomatoidea</taxon>
        <taxon>Schistosomatidae</taxon>
        <taxon>Trichobilharzia</taxon>
    </lineage>
</organism>
<feature type="compositionally biased region" description="Polar residues" evidence="12">
    <location>
        <begin position="795"/>
        <end position="814"/>
    </location>
</feature>
<evidence type="ECO:0000259" key="13">
    <source>
        <dbReference type="PROSITE" id="PS50157"/>
    </source>
</evidence>
<evidence type="ECO:0000256" key="4">
    <source>
        <dbReference type="ARBA" id="ARBA00022737"/>
    </source>
</evidence>
<reference evidence="15" key="2">
    <citation type="submission" date="2023-11" db="UniProtKB">
        <authorList>
            <consortium name="WormBaseParasite"/>
        </authorList>
    </citation>
    <scope>IDENTIFICATION</scope>
</reference>
<sequence length="952" mass="107755">MCILNIESSKQQTKRKFFLLQMTGYPPSSFTNPLVEHHSSAFSIPLPLNKSQNILKPSGVVQQNSIEMNQSSKAYSSNVTLVNSCPPVIHSNNTNRMQSTPSIVKQDDYPPLNWLIYSQLYNLMYSKMSDRVSYNHNNNNNNNNGSCNSFNNYVNNNNDVLLRKPPQTVPLINLCDYEKDKFMNTFNNFYSPEVDNKTNVCQNEISDSNTINYSNNLLIQKKITKLHMNKKRQKKTALNMSTTTQNRCKNVHLLNRCKSCPPIILSIVSCSLDVISNDNSCYTTTNDNNNNNNNLQMKFRSSSYDSFEKIPQNFTKISNYLNKSNKLNNNNSIHPYNSSPHILKIPRTFVSMNSLKQPTTLNHTNIEQKIQISNSKVSLKNKNVMNSFESFSVPSSSLSPSLSSTSTSTLASITSMQFNDDISCPTNLSSMQNLVTQNDKTVDSSITTTTTTREAFLQYYLTCYYEEMLRYFVQHQMSTENSSNCKNTINTTGNSNSSNYAQTMPYPNSCLINTQHITDKQNISSSSSKFDSHFIEPSNRHHDMIHDLDNSKSSTENFNKKGYIMKQDMCHSQNTDYLVNRNESKHITSFSMIDSSMSNNFMDDSATGKKMFNESQELYIENKTDLQSNYASTYPINSKNCKKSSSKSAMPLNIPIQSQRGCIQQNLYDIGEENSVQIMSSQEPFKKSYACFTTHEDIDDDDGGGVDTINDNHCNNTSSCHILTSSNRLGPMNRFNSDGRSEHKSPGSHKRTRIHRGLNSIRMSSVVNTLNSSNNNNNPTTNNNHVSGRSPVKKSLSTFSKSPANNIPSTSLSPPTVKFPRLLSPTSGNSIPPRRDTKRNDTCEYCGKIFKNCSNLTVHRRSHTGEKPYQCKLCNYACAQSSKLTRHMKTHGKDGKPRYLCKYCHTPFIVPSTLEKHMRKCMHSKHLLGSHSVNRYKQMFKQNPPGNGYSHG</sequence>
<keyword evidence="10" id="KW-0539">Nucleus</keyword>
<feature type="compositionally biased region" description="Low complexity" evidence="12">
    <location>
        <begin position="764"/>
        <end position="787"/>
    </location>
</feature>
<feature type="domain" description="C2H2-type" evidence="13">
    <location>
        <begin position="899"/>
        <end position="924"/>
    </location>
</feature>
<dbReference type="GO" id="GO:0008270">
    <property type="term" value="F:zinc ion binding"/>
    <property type="evidence" value="ECO:0007669"/>
    <property type="project" value="UniProtKB-KW"/>
</dbReference>
<keyword evidence="14" id="KW-1185">Reference proteome</keyword>
<dbReference type="Gene3D" id="3.30.160.60">
    <property type="entry name" value="Classic Zinc Finger"/>
    <property type="match status" value="2"/>
</dbReference>
<dbReference type="GO" id="GO:0006357">
    <property type="term" value="P:regulation of transcription by RNA polymerase II"/>
    <property type="evidence" value="ECO:0007669"/>
    <property type="project" value="TreeGrafter"/>
</dbReference>
<dbReference type="InterPro" id="IPR036236">
    <property type="entry name" value="Znf_C2H2_sf"/>
</dbReference>
<dbReference type="FunFam" id="3.30.160.60:FF:001175">
    <property type="entry name" value="Zinc finger, C2H2 type"/>
    <property type="match status" value="1"/>
</dbReference>
<dbReference type="GO" id="GO:0005634">
    <property type="term" value="C:nucleus"/>
    <property type="evidence" value="ECO:0007669"/>
    <property type="project" value="UniProtKB-SubCell"/>
</dbReference>
<keyword evidence="2" id="KW-1017">Isopeptide bond</keyword>
<evidence type="ECO:0000256" key="10">
    <source>
        <dbReference type="ARBA" id="ARBA00023242"/>
    </source>
</evidence>
<dbReference type="SUPFAM" id="SSF57667">
    <property type="entry name" value="beta-beta-alpha zinc fingers"/>
    <property type="match status" value="1"/>
</dbReference>
<dbReference type="SMART" id="SM00355">
    <property type="entry name" value="ZnF_C2H2"/>
    <property type="match status" value="3"/>
</dbReference>
<keyword evidence="7" id="KW-0832">Ubl conjugation</keyword>
<dbReference type="GO" id="GO:0003700">
    <property type="term" value="F:DNA-binding transcription factor activity"/>
    <property type="evidence" value="ECO:0007669"/>
    <property type="project" value="TreeGrafter"/>
</dbReference>
<evidence type="ECO:0000256" key="3">
    <source>
        <dbReference type="ARBA" id="ARBA00022723"/>
    </source>
</evidence>
<evidence type="ECO:0000313" key="14">
    <source>
        <dbReference type="Proteomes" id="UP000050795"/>
    </source>
</evidence>
<keyword evidence="3" id="KW-0479">Metal-binding</keyword>
<keyword evidence="6" id="KW-0862">Zinc</keyword>
<dbReference type="Proteomes" id="UP000050795">
    <property type="component" value="Unassembled WGS sequence"/>
</dbReference>
<feature type="domain" description="C2H2-type" evidence="13">
    <location>
        <begin position="869"/>
        <end position="896"/>
    </location>
</feature>
<dbReference type="PROSITE" id="PS00028">
    <property type="entry name" value="ZINC_FINGER_C2H2_1"/>
    <property type="match status" value="3"/>
</dbReference>
<feature type="compositionally biased region" description="Polar residues" evidence="12">
    <location>
        <begin position="725"/>
        <end position="736"/>
    </location>
</feature>
<reference evidence="14" key="1">
    <citation type="submission" date="2022-06" db="EMBL/GenBank/DDBJ databases">
        <authorList>
            <person name="Berger JAMES D."/>
            <person name="Berger JAMES D."/>
        </authorList>
    </citation>
    <scope>NUCLEOTIDE SEQUENCE [LARGE SCALE GENOMIC DNA]</scope>
</reference>
<dbReference type="PANTHER" id="PTHR45993:SF6">
    <property type="entry name" value="C2H2-TYPE DOMAIN-CONTAINING PROTEIN"/>
    <property type="match status" value="1"/>
</dbReference>
<dbReference type="PROSITE" id="PS50157">
    <property type="entry name" value="ZINC_FINGER_C2H2_2"/>
    <property type="match status" value="3"/>
</dbReference>
<evidence type="ECO:0000256" key="6">
    <source>
        <dbReference type="ARBA" id="ARBA00022833"/>
    </source>
</evidence>
<keyword evidence="5 11" id="KW-0863">Zinc-finger</keyword>
<dbReference type="GO" id="GO:0000978">
    <property type="term" value="F:RNA polymerase II cis-regulatory region sequence-specific DNA binding"/>
    <property type="evidence" value="ECO:0007669"/>
    <property type="project" value="TreeGrafter"/>
</dbReference>
<dbReference type="PANTHER" id="PTHR45993">
    <property type="entry name" value="B-CELL LYMPHOMA/LEUKEMIA 11"/>
    <property type="match status" value="1"/>
</dbReference>
<evidence type="ECO:0000256" key="1">
    <source>
        <dbReference type="ARBA" id="ARBA00004123"/>
    </source>
</evidence>
<dbReference type="AlphaFoldDB" id="A0AA85JHU1"/>
<keyword evidence="4" id="KW-0677">Repeat</keyword>